<evidence type="ECO:0000313" key="1">
    <source>
        <dbReference type="EMBL" id="KAH9425897.1"/>
    </source>
</evidence>
<sequence length="61" mass="7212">MYINIQYNCSDEIYENDMINMNIDVQRLTTTTTKLFSYIISVKVIIFIHYSSQGILKDNEI</sequence>
<proteinExistence type="predicted"/>
<dbReference type="EMBL" id="NJHN03000017">
    <property type="protein sequence ID" value="KAH9425897.1"/>
    <property type="molecule type" value="Genomic_DNA"/>
</dbReference>
<comment type="caution">
    <text evidence="1">The sequence shown here is derived from an EMBL/GenBank/DDBJ whole genome shotgun (WGS) entry which is preliminary data.</text>
</comment>
<name>A0ABQ8JTK1_DERPT</name>
<gene>
    <name evidence="1" type="ORF">DERP_005116</name>
</gene>
<dbReference type="Proteomes" id="UP000887458">
    <property type="component" value="Unassembled WGS sequence"/>
</dbReference>
<accession>A0ABQ8JTK1</accession>
<reference evidence="1 2" key="2">
    <citation type="journal article" date="2022" name="Mol. Biol. Evol.">
        <title>Comparative Genomics Reveals Insights into the Divergent Evolution of Astigmatic Mites and Household Pest Adaptations.</title>
        <authorList>
            <person name="Xiong Q."/>
            <person name="Wan A.T."/>
            <person name="Liu X."/>
            <person name="Fung C.S."/>
            <person name="Xiao X."/>
            <person name="Malainual N."/>
            <person name="Hou J."/>
            <person name="Wang L."/>
            <person name="Wang M."/>
            <person name="Yang K.Y."/>
            <person name="Cui Y."/>
            <person name="Leung E.L."/>
            <person name="Nong W."/>
            <person name="Shin S.K."/>
            <person name="Au S.W."/>
            <person name="Jeong K.Y."/>
            <person name="Chew F.T."/>
            <person name="Hui J.H."/>
            <person name="Leung T.F."/>
            <person name="Tungtrongchitr A."/>
            <person name="Zhong N."/>
            <person name="Liu Z."/>
            <person name="Tsui S.K."/>
        </authorList>
    </citation>
    <scope>NUCLEOTIDE SEQUENCE [LARGE SCALE GENOMIC DNA]</scope>
    <source>
        <strain evidence="1">Derp</strain>
    </source>
</reference>
<evidence type="ECO:0000313" key="2">
    <source>
        <dbReference type="Proteomes" id="UP000887458"/>
    </source>
</evidence>
<reference evidence="1 2" key="1">
    <citation type="journal article" date="2018" name="J. Allergy Clin. Immunol.">
        <title>High-quality assembly of Dermatophagoides pteronyssinus genome and transcriptome reveals a wide range of novel allergens.</title>
        <authorList>
            <person name="Liu X.Y."/>
            <person name="Yang K.Y."/>
            <person name="Wang M.Q."/>
            <person name="Kwok J.S."/>
            <person name="Zeng X."/>
            <person name="Yang Z."/>
            <person name="Xiao X.J."/>
            <person name="Lau C.P."/>
            <person name="Li Y."/>
            <person name="Huang Z.M."/>
            <person name="Ba J.G."/>
            <person name="Yim A.K."/>
            <person name="Ouyang C.Y."/>
            <person name="Ngai S.M."/>
            <person name="Chan T.F."/>
            <person name="Leung E.L."/>
            <person name="Liu L."/>
            <person name="Liu Z.G."/>
            <person name="Tsui S.K."/>
        </authorList>
    </citation>
    <scope>NUCLEOTIDE SEQUENCE [LARGE SCALE GENOMIC DNA]</scope>
    <source>
        <strain evidence="1">Derp</strain>
    </source>
</reference>
<keyword evidence="2" id="KW-1185">Reference proteome</keyword>
<protein>
    <submittedName>
        <fullName evidence="1">Uncharacterized protein</fullName>
    </submittedName>
</protein>
<organism evidence="1 2">
    <name type="scientific">Dermatophagoides pteronyssinus</name>
    <name type="common">European house dust mite</name>
    <dbReference type="NCBI Taxonomy" id="6956"/>
    <lineage>
        <taxon>Eukaryota</taxon>
        <taxon>Metazoa</taxon>
        <taxon>Ecdysozoa</taxon>
        <taxon>Arthropoda</taxon>
        <taxon>Chelicerata</taxon>
        <taxon>Arachnida</taxon>
        <taxon>Acari</taxon>
        <taxon>Acariformes</taxon>
        <taxon>Sarcoptiformes</taxon>
        <taxon>Astigmata</taxon>
        <taxon>Psoroptidia</taxon>
        <taxon>Analgoidea</taxon>
        <taxon>Pyroglyphidae</taxon>
        <taxon>Dermatophagoidinae</taxon>
        <taxon>Dermatophagoides</taxon>
    </lineage>
</organism>